<feature type="compositionally biased region" description="Polar residues" evidence="3">
    <location>
        <begin position="246"/>
        <end position="269"/>
    </location>
</feature>
<evidence type="ECO:0000256" key="2">
    <source>
        <dbReference type="ARBA" id="ARBA00022658"/>
    </source>
</evidence>
<feature type="region of interest" description="Disordered" evidence="3">
    <location>
        <begin position="358"/>
        <end position="396"/>
    </location>
</feature>
<evidence type="ECO:0000256" key="3">
    <source>
        <dbReference type="SAM" id="MobiDB-lite"/>
    </source>
</evidence>
<dbReference type="Pfam" id="PF00621">
    <property type="entry name" value="RhoGEF"/>
    <property type="match status" value="1"/>
</dbReference>
<dbReference type="SMART" id="SM00233">
    <property type="entry name" value="PH"/>
    <property type="match status" value="1"/>
</dbReference>
<evidence type="ECO:0000313" key="8">
    <source>
        <dbReference type="Proteomes" id="UP000094385"/>
    </source>
</evidence>
<dbReference type="Pfam" id="PF15405">
    <property type="entry name" value="PH_5"/>
    <property type="match status" value="1"/>
</dbReference>
<evidence type="ECO:0008006" key="9">
    <source>
        <dbReference type="Google" id="ProtNLM"/>
    </source>
</evidence>
<feature type="region of interest" description="Disordered" evidence="3">
    <location>
        <begin position="451"/>
        <end position="530"/>
    </location>
</feature>
<feature type="compositionally biased region" description="Polar residues" evidence="3">
    <location>
        <begin position="709"/>
        <end position="729"/>
    </location>
</feature>
<protein>
    <recommendedName>
        <fullName evidence="9">Rho1 guanine nucleotide exchange factor 1</fullName>
    </recommendedName>
</protein>
<proteinExistence type="predicted"/>
<accession>A0A1E3Q0X5</accession>
<evidence type="ECO:0000259" key="4">
    <source>
        <dbReference type="PROSITE" id="PS50003"/>
    </source>
</evidence>
<dbReference type="OrthoDB" id="660555at2759"/>
<dbReference type="InterPro" id="IPR011993">
    <property type="entry name" value="PH-like_dom_sf"/>
</dbReference>
<dbReference type="Gene3D" id="1.20.900.10">
    <property type="entry name" value="Dbl homology (DH) domain"/>
    <property type="match status" value="1"/>
</dbReference>
<feature type="domain" description="PH" evidence="4">
    <location>
        <begin position="1121"/>
        <end position="1269"/>
    </location>
</feature>
<feature type="compositionally biased region" description="Polar residues" evidence="3">
    <location>
        <begin position="284"/>
        <end position="305"/>
    </location>
</feature>
<dbReference type="SUPFAM" id="SSF50729">
    <property type="entry name" value="PH domain-like"/>
    <property type="match status" value="1"/>
</dbReference>
<evidence type="ECO:0000259" key="6">
    <source>
        <dbReference type="PROSITE" id="PS50219"/>
    </source>
</evidence>
<feature type="compositionally biased region" description="Polar residues" evidence="3">
    <location>
        <begin position="211"/>
        <end position="237"/>
    </location>
</feature>
<feature type="compositionally biased region" description="Pro residues" evidence="3">
    <location>
        <begin position="16"/>
        <end position="29"/>
    </location>
</feature>
<dbReference type="STRING" id="675824.A0A1E3Q0X5"/>
<feature type="compositionally biased region" description="Basic and acidic residues" evidence="3">
    <location>
        <begin position="479"/>
        <end position="493"/>
    </location>
</feature>
<feature type="compositionally biased region" description="Basic and acidic residues" evidence="3">
    <location>
        <begin position="155"/>
        <end position="166"/>
    </location>
</feature>
<dbReference type="InterPro" id="IPR057283">
    <property type="entry name" value="RGF3_WH"/>
</dbReference>
<dbReference type="InterPro" id="IPR035899">
    <property type="entry name" value="DBL_dom_sf"/>
</dbReference>
<feature type="compositionally biased region" description="Polar residues" evidence="3">
    <location>
        <begin position="364"/>
        <end position="380"/>
    </location>
</feature>
<dbReference type="Proteomes" id="UP000094385">
    <property type="component" value="Unassembled WGS sequence"/>
</dbReference>
<dbReference type="EMBL" id="KV454299">
    <property type="protein sequence ID" value="ODQ70812.1"/>
    <property type="molecule type" value="Genomic_DNA"/>
</dbReference>
<dbReference type="PANTHER" id="PTHR46572:SF1">
    <property type="entry name" value="RHO1 GUANINE NUCLEOTIDE EXCHANGE FACTOR TUS1"/>
    <property type="match status" value="1"/>
</dbReference>
<keyword evidence="1" id="KW-0597">Phosphoprotein</keyword>
<name>A0A1E3Q0X5_LIPST</name>
<reference evidence="7 8" key="1">
    <citation type="journal article" date="2016" name="Proc. Natl. Acad. Sci. U.S.A.">
        <title>Comparative genomics of biotechnologically important yeasts.</title>
        <authorList>
            <person name="Riley R."/>
            <person name="Haridas S."/>
            <person name="Wolfe K.H."/>
            <person name="Lopes M.R."/>
            <person name="Hittinger C.T."/>
            <person name="Goeker M."/>
            <person name="Salamov A.A."/>
            <person name="Wisecaver J.H."/>
            <person name="Long T.M."/>
            <person name="Calvey C.H."/>
            <person name="Aerts A.L."/>
            <person name="Barry K.W."/>
            <person name="Choi C."/>
            <person name="Clum A."/>
            <person name="Coughlan A.Y."/>
            <person name="Deshpande S."/>
            <person name="Douglass A.P."/>
            <person name="Hanson S.J."/>
            <person name="Klenk H.-P."/>
            <person name="LaButti K.M."/>
            <person name="Lapidus A."/>
            <person name="Lindquist E.A."/>
            <person name="Lipzen A.M."/>
            <person name="Meier-Kolthoff J.P."/>
            <person name="Ohm R.A."/>
            <person name="Otillar R.P."/>
            <person name="Pangilinan J.L."/>
            <person name="Peng Y."/>
            <person name="Rokas A."/>
            <person name="Rosa C.A."/>
            <person name="Scheuner C."/>
            <person name="Sibirny A.A."/>
            <person name="Slot J.C."/>
            <person name="Stielow J.B."/>
            <person name="Sun H."/>
            <person name="Kurtzman C.P."/>
            <person name="Blackwell M."/>
            <person name="Grigoriev I.V."/>
            <person name="Jeffries T.W."/>
        </authorList>
    </citation>
    <scope>NUCLEOTIDE SEQUENCE [LARGE SCALE GENOMIC DNA]</scope>
    <source>
        <strain evidence="7 8">NRRL Y-11557</strain>
    </source>
</reference>
<gene>
    <name evidence="7" type="ORF">LIPSTDRAFT_5570</name>
</gene>
<evidence type="ECO:0000259" key="5">
    <source>
        <dbReference type="PROSITE" id="PS50010"/>
    </source>
</evidence>
<dbReference type="PROSITE" id="PS50219">
    <property type="entry name" value="CNH"/>
    <property type="match status" value="1"/>
</dbReference>
<evidence type="ECO:0000313" key="7">
    <source>
        <dbReference type="EMBL" id="ODQ70812.1"/>
    </source>
</evidence>
<dbReference type="SUPFAM" id="SSF48065">
    <property type="entry name" value="DBL homology domain (DH-domain)"/>
    <property type="match status" value="1"/>
</dbReference>
<dbReference type="InterPro" id="IPR000219">
    <property type="entry name" value="DH_dom"/>
</dbReference>
<dbReference type="GO" id="GO:0005085">
    <property type="term" value="F:guanyl-nucleotide exchange factor activity"/>
    <property type="evidence" value="ECO:0007669"/>
    <property type="project" value="UniProtKB-KW"/>
</dbReference>
<feature type="domain" description="DH" evidence="5">
    <location>
        <begin position="916"/>
        <end position="1085"/>
    </location>
</feature>
<dbReference type="SMART" id="SM00325">
    <property type="entry name" value="RhoGEF"/>
    <property type="match status" value="1"/>
</dbReference>
<feature type="compositionally biased region" description="Low complexity" evidence="3">
    <location>
        <begin position="494"/>
        <end position="506"/>
    </location>
</feature>
<feature type="region of interest" description="Disordered" evidence="3">
    <location>
        <begin position="1"/>
        <end position="78"/>
    </location>
</feature>
<dbReference type="Gene3D" id="2.30.29.30">
    <property type="entry name" value="Pleckstrin-homology domain (PH domain)/Phosphotyrosine-binding domain (PTB)"/>
    <property type="match status" value="1"/>
</dbReference>
<evidence type="ECO:0000256" key="1">
    <source>
        <dbReference type="ARBA" id="ARBA00022553"/>
    </source>
</evidence>
<dbReference type="Pfam" id="PF23582">
    <property type="entry name" value="WHD_RGF3"/>
    <property type="match status" value="1"/>
</dbReference>
<keyword evidence="2" id="KW-0344">Guanine-nucleotide releasing factor</keyword>
<feature type="domain" description="CNH" evidence="6">
    <location>
        <begin position="1336"/>
        <end position="1712"/>
    </location>
</feature>
<dbReference type="InterPro" id="IPR041675">
    <property type="entry name" value="PH_5"/>
</dbReference>
<sequence>MRWDGYNSMYNNIPSEPAPRVPPRPPPHLLPASRTAMSNNSDIPPALPPKVPLNGSSSSREDTRMEFSSSPAPDWEQLNRYGGIVGTASVSTPASSVDGNLVPRNPSMRPRRDVFDRFLEAPTVDYSNISIFSTSPPQSEYDYDENNSYSSQRNLEYENPVRRPDMEPTTGPIQRMSLPVRSPPVPVEVLLSRGSSAIIPQSRPPIPPPHETSSPQSPTSIRYPTSTDPSQISPTTETHSRDRQYQRNNVYTFSSHMTTSQNRSIAQPNTRPPLPHEIIRSADSESALQQALQRKTPNARHQTPRSPVPDHLSSSTVYQSQGASTFVQGESPMKSQPAGPYVPFDYFDMSSAGVPNLERVSLPLSPTGSGLRSGSHSPSRSPVRDEQLPECSSPVTYGGISPFSTTFGSIAFTEPSDNSGTDTTPLPNVTHIYSSLNLPANVGYSLDTEDGLHEEKYSPGNSPVPPQHGVPFEDESDDHEAGYSDRFSFDDRSYSQSSDAFSYSTSEPRSPAESGTSTPPKPPQHFTPYGSIRYSEHADADPSRSPGLQKWSSWSSMGGAKRIDLNALSGGPQPVRANTTGRVPLEADGNLRSQQIQVSQPLQQQLRVPQCQEYRVQLQDNEYLHDLTGDENAFGVQEEEIDVYPQTTEEEQDFAGITPTEPLRLGSTSNIHPTITVEPSRPQSPAESATSTHADTGVMMRLGLPTELPDSSPNLSSQAPSEPVQQGARQSTLQIRFGKRTLSSLDYSSCEQFWLLSELYRWIRRVMAREANVMRENELVELIRGLFTHWIPTLRSSTADENASAAIASFILHGVMDKPDVIHVRVPQEYESGYIARLAAFSGVLTELAGRGCYSTHVHSEEEPIAWRCYSPKCSRTLRSPPKAVPEVSKDFLNASDWSATVPIGVLNSLPKREITRQSVIFEIIQGEHKYLAELRMFVANFRDKPVAKDLCAATEELLRINTECLYGPLLVRQAANPIMNGIGDIFHEWLLSVQKAYELYASILEDAKRQYKLEAARDPAFQQFDKDYKTQSRDEYDVVWLRLVKYPLLLKRIRDETDPPIHERHKVREVLDKMTSVILAFEARYAEGQQRYALRDLEETIKFTDKRLQVNLYLNAKSRQLIHQGRMEVKVEGHMRHSRYLILLDNYLLIANVSTGSRPTFDIVHHPIPIDLLVLVSSNDTPGNARFHITKNQANLAAILNNRSAMAQSAEELKEKAQAMLNTKDGDTDKLYPFRIEHLGRKGTRYTFYVASENDRREWCKCIETAKRGFAIRMQSFRAEPFSLEVISDLAFGYSEDKVPEIPVQSTVGVVERALRNAEFDIGDAAKQSLHVLINTRVNCAATFCPDDLGARTSVNRTMSAYLQTSARKPYALVGCDWGVYLCDGSSPRSWVPILSLTKVKQIHVLPEFGIAAILANKALLSYDLEALLAAKPMEVAGISPTMHPSKRVEEWLARRETQHEKISLTPHQISRHEFTGFSVGVLRGRTIIVGYKTDSSILGSADDIVTTLKIFEPIAGKLSDFAESDLKLDDDYVRLDRVLLMRKDVNGTGRSLATLDIARETDSVVIQKQISGITVLKKSIILHNGQGFEIMPLPVRSTVHIPVLDSTNNDFLRKLPKTGKAKPLGIFRIGQQEFLLCYSTYCIFCDKYGQVSRSAYIKFECTARAVVFSKPYIVAFDHNFVEVRSVDSGEKKQIIIGADVRLLRSQVYHDDPDNEKHGYVNVTGRTGNDIIFSVAHPEVRGRQLLMKLKLNNEVI</sequence>
<dbReference type="PROSITE" id="PS50003">
    <property type="entry name" value="PH_DOMAIN"/>
    <property type="match status" value="1"/>
</dbReference>
<keyword evidence="8" id="KW-1185">Reference proteome</keyword>
<dbReference type="Pfam" id="PF00780">
    <property type="entry name" value="CNH"/>
    <property type="match status" value="1"/>
</dbReference>
<dbReference type="InterPro" id="IPR001180">
    <property type="entry name" value="CNH_dom"/>
</dbReference>
<dbReference type="InterPro" id="IPR052233">
    <property type="entry name" value="Rho-type_GEFs"/>
</dbReference>
<dbReference type="PANTHER" id="PTHR46572">
    <property type="entry name" value="RHO1 GDP-GTP EXCHANGE PROTEIN 1-RELATED"/>
    <property type="match status" value="1"/>
</dbReference>
<dbReference type="PROSITE" id="PS50010">
    <property type="entry name" value="DH_2"/>
    <property type="match status" value="1"/>
</dbReference>
<organism evidence="7 8">
    <name type="scientific">Lipomyces starkeyi NRRL Y-11557</name>
    <dbReference type="NCBI Taxonomy" id="675824"/>
    <lineage>
        <taxon>Eukaryota</taxon>
        <taxon>Fungi</taxon>
        <taxon>Dikarya</taxon>
        <taxon>Ascomycota</taxon>
        <taxon>Saccharomycotina</taxon>
        <taxon>Lipomycetes</taxon>
        <taxon>Lipomycetales</taxon>
        <taxon>Lipomycetaceae</taxon>
        <taxon>Lipomyces</taxon>
    </lineage>
</organism>
<feature type="compositionally biased region" description="Polar residues" evidence="3">
    <location>
        <begin position="681"/>
        <end position="694"/>
    </location>
</feature>
<feature type="region of interest" description="Disordered" evidence="3">
    <location>
        <begin position="198"/>
        <end position="335"/>
    </location>
</feature>
<feature type="compositionally biased region" description="Polar residues" evidence="3">
    <location>
        <begin position="312"/>
        <end position="328"/>
    </location>
</feature>
<feature type="region of interest" description="Disordered" evidence="3">
    <location>
        <begin position="130"/>
        <end position="180"/>
    </location>
</feature>
<feature type="region of interest" description="Disordered" evidence="3">
    <location>
        <begin position="675"/>
        <end position="729"/>
    </location>
</feature>
<dbReference type="InterPro" id="IPR001849">
    <property type="entry name" value="PH_domain"/>
</dbReference>